<evidence type="ECO:0000259" key="2">
    <source>
        <dbReference type="Pfam" id="PF00582"/>
    </source>
</evidence>
<dbReference type="RefSeq" id="WP_228345476.1">
    <property type="nucleotide sequence ID" value="NZ_CP046056.1"/>
</dbReference>
<dbReference type="PANTHER" id="PTHR46268">
    <property type="entry name" value="STRESS RESPONSE PROTEIN NHAX"/>
    <property type="match status" value="1"/>
</dbReference>
<dbReference type="EMBL" id="CP046056">
    <property type="protein sequence ID" value="QQD22966.1"/>
    <property type="molecule type" value="Genomic_DNA"/>
</dbReference>
<reference evidence="3 4" key="1">
    <citation type="submission" date="2019-11" db="EMBL/GenBank/DDBJ databases">
        <title>Venatorbacter sp. nov. a predator of Campylobacter and other Gram-negative bacteria.</title>
        <authorList>
            <person name="Saeedi A."/>
            <person name="Cummings N.J."/>
            <person name="Connerton I.F."/>
            <person name="Connerton P.L."/>
        </authorList>
    </citation>
    <scope>NUCLEOTIDE SEQUENCE [LARGE SCALE GENOMIC DNA]</scope>
    <source>
        <strain evidence="3">XL5</strain>
    </source>
</reference>
<dbReference type="InterPro" id="IPR006016">
    <property type="entry name" value="UspA"/>
</dbReference>
<evidence type="ECO:0000313" key="3">
    <source>
        <dbReference type="EMBL" id="QQD22966.1"/>
    </source>
</evidence>
<organism evidence="3 4">
    <name type="scientific">Venatoribacter cucullus</name>
    <dbReference type="NCBI Taxonomy" id="2661630"/>
    <lineage>
        <taxon>Bacteria</taxon>
        <taxon>Pseudomonadati</taxon>
        <taxon>Pseudomonadota</taxon>
        <taxon>Gammaproteobacteria</taxon>
        <taxon>Oceanospirillales</taxon>
        <taxon>Oceanospirillaceae</taxon>
        <taxon>Venatoribacter</taxon>
    </lineage>
</organism>
<feature type="domain" description="UspA" evidence="2">
    <location>
        <begin position="1"/>
        <end position="155"/>
    </location>
</feature>
<evidence type="ECO:0000256" key="1">
    <source>
        <dbReference type="ARBA" id="ARBA00008791"/>
    </source>
</evidence>
<dbReference type="Proteomes" id="UP000596074">
    <property type="component" value="Chromosome"/>
</dbReference>
<dbReference type="KEGG" id="vcw:GJQ55_00075"/>
<dbReference type="InterPro" id="IPR006015">
    <property type="entry name" value="Universal_stress_UspA"/>
</dbReference>
<proteinExistence type="inferred from homology"/>
<dbReference type="SUPFAM" id="SSF52402">
    <property type="entry name" value="Adenine nucleotide alpha hydrolases-like"/>
    <property type="match status" value="2"/>
</dbReference>
<accession>A0A9X7YMS1</accession>
<dbReference type="Gene3D" id="3.40.50.12370">
    <property type="match status" value="1"/>
</dbReference>
<sequence>MSNHIIVCIDGSPVARSVCAAAAWVSQRLDAPLRLLHVLEKDPYHHDNLSGSIGLGAREQLLKQLTELDEQRAKLALEHGRHLLEDAAHIVREQGAVAVETVQRHGGVVDTLLEQQADTRVLVLGRQGEGHASLDHTLGSHLEALIRGVQKPILVTVGEFTAPRAFVVAFDGSETAQRALNAYAQSPLLKGLPCHLVMVGHTNDEHGAKLQHAADILRSRDFEVTVAHLQGDVPATLTAYQQEHDIGLMVMGAYGHSRLRQFFVGSHTRTMVSQSDIPLLLLR</sequence>
<keyword evidence="4" id="KW-1185">Reference proteome</keyword>
<dbReference type="Pfam" id="PF00582">
    <property type="entry name" value="Usp"/>
    <property type="match status" value="2"/>
</dbReference>
<gene>
    <name evidence="3" type="ORF">GJQ55_00075</name>
</gene>
<dbReference type="PANTHER" id="PTHR46268:SF6">
    <property type="entry name" value="UNIVERSAL STRESS PROTEIN UP12"/>
    <property type="match status" value="1"/>
</dbReference>
<evidence type="ECO:0000313" key="4">
    <source>
        <dbReference type="Proteomes" id="UP000596074"/>
    </source>
</evidence>
<name>A0A9X7YMS1_9GAMM</name>
<protein>
    <submittedName>
        <fullName evidence="3">Universal stress protein</fullName>
    </submittedName>
</protein>
<feature type="domain" description="UspA" evidence="2">
    <location>
        <begin position="213"/>
        <end position="283"/>
    </location>
</feature>
<dbReference type="PRINTS" id="PR01438">
    <property type="entry name" value="UNVRSLSTRESS"/>
</dbReference>
<dbReference type="CDD" id="cd00293">
    <property type="entry name" value="USP-like"/>
    <property type="match status" value="2"/>
</dbReference>
<comment type="similarity">
    <text evidence="1">Belongs to the universal stress protein A family.</text>
</comment>
<dbReference type="AlphaFoldDB" id="A0A9X7YMS1"/>